<gene>
    <name evidence="1" type="ORF">POL68_26285</name>
</gene>
<organism evidence="1 2">
    <name type="scientific">Stigmatella ashevillensis</name>
    <dbReference type="NCBI Taxonomy" id="2995309"/>
    <lineage>
        <taxon>Bacteria</taxon>
        <taxon>Pseudomonadati</taxon>
        <taxon>Myxococcota</taxon>
        <taxon>Myxococcia</taxon>
        <taxon>Myxococcales</taxon>
        <taxon>Cystobacterineae</taxon>
        <taxon>Archangiaceae</taxon>
        <taxon>Stigmatella</taxon>
    </lineage>
</organism>
<accession>A0ABT5DEA0</accession>
<sequence>MKEDGAVWVKGPWEEIHPSADVDEVIDQLCPIITQLPLATARDHGQEYCGVLYWMPDGKSYASHASSLGKVLTLGPSRKKTCRVPVEVRDDRGKAHLRADFHSHPWRPSPISPEDMFAKNQVFSIRIQFDAGCRVLKYLPFREENRPGELYERQGQKWRLVGVVKPENKAIGKVTEVAP</sequence>
<evidence type="ECO:0008006" key="3">
    <source>
        <dbReference type="Google" id="ProtNLM"/>
    </source>
</evidence>
<dbReference type="EMBL" id="JAQNDM010000002">
    <property type="protein sequence ID" value="MDC0712004.1"/>
    <property type="molecule type" value="Genomic_DNA"/>
</dbReference>
<name>A0ABT5DEA0_9BACT</name>
<keyword evidence="2" id="KW-1185">Reference proteome</keyword>
<evidence type="ECO:0000313" key="1">
    <source>
        <dbReference type="EMBL" id="MDC0712004.1"/>
    </source>
</evidence>
<protein>
    <recommendedName>
        <fullName evidence="3">JAB domain-containing protein</fullName>
    </recommendedName>
</protein>
<dbReference type="Proteomes" id="UP001221838">
    <property type="component" value="Unassembled WGS sequence"/>
</dbReference>
<evidence type="ECO:0000313" key="2">
    <source>
        <dbReference type="Proteomes" id="UP001221838"/>
    </source>
</evidence>
<proteinExistence type="predicted"/>
<comment type="caution">
    <text evidence="1">The sequence shown here is derived from an EMBL/GenBank/DDBJ whole genome shotgun (WGS) entry which is preliminary data.</text>
</comment>
<reference evidence="1 2" key="1">
    <citation type="submission" date="2022-11" db="EMBL/GenBank/DDBJ databases">
        <title>Minimal conservation of predation-associated metabolite biosynthetic gene clusters underscores biosynthetic potential of Myxococcota including descriptions for ten novel species: Archangium lansinium sp. nov., Myxococcus landrumus sp. nov., Nannocystis bai.</title>
        <authorList>
            <person name="Ahearne A."/>
            <person name="Stevens C."/>
            <person name="Dowd S."/>
        </authorList>
    </citation>
    <scope>NUCLEOTIDE SEQUENCE [LARGE SCALE GENOMIC DNA]</scope>
    <source>
        <strain evidence="1 2">NCWAL01</strain>
    </source>
</reference>
<dbReference type="RefSeq" id="WP_272142043.1">
    <property type="nucleotide sequence ID" value="NZ_JAQNDM010000002.1"/>
</dbReference>